<dbReference type="GO" id="GO:1990316">
    <property type="term" value="C:Atg1/ULK1 kinase complex"/>
    <property type="evidence" value="ECO:0007669"/>
    <property type="project" value="TreeGrafter"/>
</dbReference>
<gene>
    <name evidence="1" type="ORF">EB796_001212</name>
</gene>
<evidence type="ECO:0008006" key="3">
    <source>
        <dbReference type="Google" id="ProtNLM"/>
    </source>
</evidence>
<dbReference type="Gene3D" id="3.10.20.90">
    <property type="entry name" value="Phosphatidylinositol 3-kinase Catalytic Subunit, Chain A, domain 1"/>
    <property type="match status" value="1"/>
</dbReference>
<keyword evidence="2" id="KW-1185">Reference proteome</keyword>
<dbReference type="InterPro" id="IPR029071">
    <property type="entry name" value="Ubiquitin-like_domsf"/>
</dbReference>
<evidence type="ECO:0000313" key="2">
    <source>
        <dbReference type="Proteomes" id="UP000593567"/>
    </source>
</evidence>
<proteinExistence type="predicted"/>
<dbReference type="GO" id="GO:0060090">
    <property type="term" value="F:molecular adaptor activity"/>
    <property type="evidence" value="ECO:0007669"/>
    <property type="project" value="TreeGrafter"/>
</dbReference>
<dbReference type="PANTHER" id="PTHR13222:SF1">
    <property type="entry name" value="RB1-INDUCIBLE COILED-COIL PROTEIN 1"/>
    <property type="match status" value="1"/>
</dbReference>
<dbReference type="GO" id="GO:0019901">
    <property type="term" value="F:protein kinase binding"/>
    <property type="evidence" value="ECO:0007669"/>
    <property type="project" value="TreeGrafter"/>
</dbReference>
<dbReference type="PROSITE" id="PS00299">
    <property type="entry name" value="UBIQUITIN_1"/>
    <property type="match status" value="1"/>
</dbReference>
<name>A0A7J7KQN5_BUGNE</name>
<evidence type="ECO:0000313" key="1">
    <source>
        <dbReference type="EMBL" id="KAF6040499.1"/>
    </source>
</evidence>
<accession>A0A7J7KQN5</accession>
<dbReference type="SUPFAM" id="SSF54236">
    <property type="entry name" value="Ubiquitin-like"/>
    <property type="match status" value="1"/>
</dbReference>
<reference evidence="1" key="1">
    <citation type="submission" date="2020-06" db="EMBL/GenBank/DDBJ databases">
        <title>Draft genome of Bugula neritina, a colonial animal packing powerful symbionts and potential medicines.</title>
        <authorList>
            <person name="Rayko M."/>
        </authorList>
    </citation>
    <scope>NUCLEOTIDE SEQUENCE [LARGE SCALE GENOMIC DNA]</scope>
    <source>
        <strain evidence="1">Kwan_BN1</strain>
    </source>
</reference>
<dbReference type="OrthoDB" id="447953at2759"/>
<dbReference type="EMBL" id="VXIV02000138">
    <property type="protein sequence ID" value="KAF6040499.1"/>
    <property type="molecule type" value="Genomic_DNA"/>
</dbReference>
<dbReference type="GO" id="GO:0061723">
    <property type="term" value="P:glycophagy"/>
    <property type="evidence" value="ECO:0007669"/>
    <property type="project" value="TreeGrafter"/>
</dbReference>
<dbReference type="GO" id="GO:0061709">
    <property type="term" value="P:reticulophagy"/>
    <property type="evidence" value="ECO:0007669"/>
    <property type="project" value="TreeGrafter"/>
</dbReference>
<dbReference type="InterPro" id="IPR040040">
    <property type="entry name" value="ATG11"/>
</dbReference>
<comment type="caution">
    <text evidence="1">The sequence shown here is derived from an EMBL/GenBank/DDBJ whole genome shotgun (WGS) entry which is preliminary data.</text>
</comment>
<dbReference type="GO" id="GO:0034045">
    <property type="term" value="C:phagophore assembly site membrane"/>
    <property type="evidence" value="ECO:0007669"/>
    <property type="project" value="TreeGrafter"/>
</dbReference>
<dbReference type="GO" id="GO:0000045">
    <property type="term" value="P:autophagosome assembly"/>
    <property type="evidence" value="ECO:0007669"/>
    <property type="project" value="InterPro"/>
</dbReference>
<dbReference type="GO" id="GO:0034727">
    <property type="term" value="P:piecemeal microautophagy of the nucleus"/>
    <property type="evidence" value="ECO:0007669"/>
    <property type="project" value="TreeGrafter"/>
</dbReference>
<sequence>MDIQVFFVNRGDMLLFDLSHAMQSVKALKRVIEKNLGIPVSNQVLLMSGGGVVDSDQRVCTYTSGK</sequence>
<dbReference type="InterPro" id="IPR019954">
    <property type="entry name" value="Ubiquitin_CS"/>
</dbReference>
<protein>
    <recommendedName>
        <fullName evidence="3">Ubiquitin-like domain-containing protein</fullName>
    </recommendedName>
</protein>
<dbReference type="Proteomes" id="UP000593567">
    <property type="component" value="Unassembled WGS sequence"/>
</dbReference>
<dbReference type="GO" id="GO:0034517">
    <property type="term" value="P:ribophagy"/>
    <property type="evidence" value="ECO:0007669"/>
    <property type="project" value="TreeGrafter"/>
</dbReference>
<organism evidence="1 2">
    <name type="scientific">Bugula neritina</name>
    <name type="common">Brown bryozoan</name>
    <name type="synonym">Sertularia neritina</name>
    <dbReference type="NCBI Taxonomy" id="10212"/>
    <lineage>
        <taxon>Eukaryota</taxon>
        <taxon>Metazoa</taxon>
        <taxon>Spiralia</taxon>
        <taxon>Lophotrochozoa</taxon>
        <taxon>Bryozoa</taxon>
        <taxon>Gymnolaemata</taxon>
        <taxon>Cheilostomatida</taxon>
        <taxon>Flustrina</taxon>
        <taxon>Buguloidea</taxon>
        <taxon>Bugulidae</taxon>
        <taxon>Bugula</taxon>
    </lineage>
</organism>
<dbReference type="AlphaFoldDB" id="A0A7J7KQN5"/>
<dbReference type="GO" id="GO:0000422">
    <property type="term" value="P:autophagy of mitochondrion"/>
    <property type="evidence" value="ECO:0007669"/>
    <property type="project" value="TreeGrafter"/>
</dbReference>
<dbReference type="PANTHER" id="PTHR13222">
    <property type="entry name" value="RB1-INDUCIBLE COILED-COIL"/>
    <property type="match status" value="1"/>
</dbReference>